<reference evidence="4" key="1">
    <citation type="journal article" date="2023" name="Mol. Phylogenet. Evol.">
        <title>Genome-scale phylogeny and comparative genomics of the fungal order Sordariales.</title>
        <authorList>
            <person name="Hensen N."/>
            <person name="Bonometti L."/>
            <person name="Westerberg I."/>
            <person name="Brannstrom I.O."/>
            <person name="Guillou S."/>
            <person name="Cros-Aarteil S."/>
            <person name="Calhoun S."/>
            <person name="Haridas S."/>
            <person name="Kuo A."/>
            <person name="Mondo S."/>
            <person name="Pangilinan J."/>
            <person name="Riley R."/>
            <person name="LaButti K."/>
            <person name="Andreopoulos B."/>
            <person name="Lipzen A."/>
            <person name="Chen C."/>
            <person name="Yan M."/>
            <person name="Daum C."/>
            <person name="Ng V."/>
            <person name="Clum A."/>
            <person name="Steindorff A."/>
            <person name="Ohm R.A."/>
            <person name="Martin F."/>
            <person name="Silar P."/>
            <person name="Natvig D.O."/>
            <person name="Lalanne C."/>
            <person name="Gautier V."/>
            <person name="Ament-Velasquez S.L."/>
            <person name="Kruys A."/>
            <person name="Hutchinson M.I."/>
            <person name="Powell A.J."/>
            <person name="Barry K."/>
            <person name="Miller A.N."/>
            <person name="Grigoriev I.V."/>
            <person name="Debuchy R."/>
            <person name="Gladieux P."/>
            <person name="Hiltunen Thoren M."/>
            <person name="Johannesson H."/>
        </authorList>
    </citation>
    <scope>NUCLEOTIDE SEQUENCE</scope>
    <source>
        <strain evidence="4">CBS 141.50</strain>
    </source>
</reference>
<evidence type="ECO:0000256" key="1">
    <source>
        <dbReference type="ARBA" id="ARBA00011961"/>
    </source>
</evidence>
<dbReference type="EC" id="2.7.1.172" evidence="1"/>
<dbReference type="Gene3D" id="3.90.1200.10">
    <property type="match status" value="1"/>
</dbReference>
<feature type="region of interest" description="Disordered" evidence="3">
    <location>
        <begin position="1"/>
        <end position="62"/>
    </location>
</feature>
<name>A0AAN6UY96_9PEZI</name>
<gene>
    <name evidence="4" type="ORF">C8A04DRAFT_31065</name>
</gene>
<evidence type="ECO:0000256" key="3">
    <source>
        <dbReference type="SAM" id="MobiDB-lite"/>
    </source>
</evidence>
<dbReference type="GO" id="GO:0016301">
    <property type="term" value="F:kinase activity"/>
    <property type="evidence" value="ECO:0007669"/>
    <property type="project" value="UniProtKB-KW"/>
</dbReference>
<accession>A0AAN6UY96</accession>
<dbReference type="Proteomes" id="UP001302676">
    <property type="component" value="Unassembled WGS sequence"/>
</dbReference>
<dbReference type="InterPro" id="IPR016477">
    <property type="entry name" value="Fructo-/Ketosamine-3-kinase"/>
</dbReference>
<protein>
    <recommendedName>
        <fullName evidence="1">protein-ribulosamine 3-kinase</fullName>
        <ecNumber evidence="1">2.7.1.172</ecNumber>
    </recommendedName>
</protein>
<evidence type="ECO:0000256" key="2">
    <source>
        <dbReference type="ARBA" id="ARBA00048655"/>
    </source>
</evidence>
<keyword evidence="4" id="KW-0808">Transferase</keyword>
<dbReference type="RefSeq" id="XP_062634684.1">
    <property type="nucleotide sequence ID" value="XM_062781625.1"/>
</dbReference>
<organism evidence="4 5">
    <name type="scientific">Dichotomopilus funicola</name>
    <dbReference type="NCBI Taxonomy" id="1934379"/>
    <lineage>
        <taxon>Eukaryota</taxon>
        <taxon>Fungi</taxon>
        <taxon>Dikarya</taxon>
        <taxon>Ascomycota</taxon>
        <taxon>Pezizomycotina</taxon>
        <taxon>Sordariomycetes</taxon>
        <taxon>Sordariomycetidae</taxon>
        <taxon>Sordariales</taxon>
        <taxon>Chaetomiaceae</taxon>
        <taxon>Dichotomopilus</taxon>
    </lineage>
</organism>
<dbReference type="AlphaFoldDB" id="A0AAN6UY96"/>
<dbReference type="GO" id="GO:0102193">
    <property type="term" value="F:protein-ribulosamine 3-kinase activity"/>
    <property type="evidence" value="ECO:0007669"/>
    <property type="project" value="UniProtKB-EC"/>
</dbReference>
<dbReference type="GeneID" id="87818238"/>
<dbReference type="PANTHER" id="PTHR12149">
    <property type="entry name" value="FRUCTOSAMINE 3 KINASE-RELATED PROTEIN"/>
    <property type="match status" value="1"/>
</dbReference>
<evidence type="ECO:0000313" key="4">
    <source>
        <dbReference type="EMBL" id="KAK4141313.1"/>
    </source>
</evidence>
<sequence>MASMSAAPRTQTRGTPRTDKEDSLGNIQEAIAEEVLENAAEVPPDASLDVPGQPNGPNAPSLQLVLSAASDPEIIKLLPDGSKVLRIEPCGVSSWASTARFETETANGQRQDYFLKILDTQDAYDRVYGEYMSMAEIHKTLASIAPKPYGYGKCHNQVKKEEGTTSNAHFFLCDFLQLDTGMPNPVRLSQTLAKLHRISESPTGKFGFHCTTFDGKLPLTTTWESSWTAFFTRLIKDVYRLDTEVNGVWPEFDSLMEITVEKLIPRLLDPLTANGRTIKPSLIHGDLWESNIGTDRHTGEIYIYDACAYYAHHEKEIAIWRCEHHKLDKDGYIEEYLKNLPESEPKGEFKDRGLLYSVETLLMNSAHYPGSDTRKKAFDELQWLINKYQKDW</sequence>
<comment type="caution">
    <text evidence="4">The sequence shown here is derived from an EMBL/GenBank/DDBJ whole genome shotgun (WGS) entry which is preliminary data.</text>
</comment>
<reference evidence="4" key="2">
    <citation type="submission" date="2023-05" db="EMBL/GenBank/DDBJ databases">
        <authorList>
            <consortium name="Lawrence Berkeley National Laboratory"/>
            <person name="Steindorff A."/>
            <person name="Hensen N."/>
            <person name="Bonometti L."/>
            <person name="Westerberg I."/>
            <person name="Brannstrom I.O."/>
            <person name="Guillou S."/>
            <person name="Cros-Aarteil S."/>
            <person name="Calhoun S."/>
            <person name="Haridas S."/>
            <person name="Kuo A."/>
            <person name="Mondo S."/>
            <person name="Pangilinan J."/>
            <person name="Riley R."/>
            <person name="Labutti K."/>
            <person name="Andreopoulos B."/>
            <person name="Lipzen A."/>
            <person name="Chen C."/>
            <person name="Yanf M."/>
            <person name="Daum C."/>
            <person name="Ng V."/>
            <person name="Clum A."/>
            <person name="Ohm R."/>
            <person name="Martin F."/>
            <person name="Silar P."/>
            <person name="Natvig D."/>
            <person name="Lalanne C."/>
            <person name="Gautier V."/>
            <person name="Ament-Velasquez S.L."/>
            <person name="Kruys A."/>
            <person name="Hutchinson M.I."/>
            <person name="Powell A.J."/>
            <person name="Barry K."/>
            <person name="Miller A.N."/>
            <person name="Grigoriev I.V."/>
            <person name="Debuchy R."/>
            <person name="Gladieux P."/>
            <person name="Thoren M.H."/>
            <person name="Johannesson H."/>
        </authorList>
    </citation>
    <scope>NUCLEOTIDE SEQUENCE</scope>
    <source>
        <strain evidence="4">CBS 141.50</strain>
    </source>
</reference>
<dbReference type="InterPro" id="IPR011009">
    <property type="entry name" value="Kinase-like_dom_sf"/>
</dbReference>
<dbReference type="PANTHER" id="PTHR12149:SF8">
    <property type="entry name" value="PROTEIN-RIBULOSAMINE 3-KINASE"/>
    <property type="match status" value="1"/>
</dbReference>
<dbReference type="EMBL" id="MU853613">
    <property type="protein sequence ID" value="KAK4141313.1"/>
    <property type="molecule type" value="Genomic_DNA"/>
</dbReference>
<proteinExistence type="predicted"/>
<dbReference type="Pfam" id="PF03881">
    <property type="entry name" value="Fructosamin_kin"/>
    <property type="match status" value="1"/>
</dbReference>
<keyword evidence="5" id="KW-1185">Reference proteome</keyword>
<comment type="catalytic activity">
    <reaction evidence="2">
        <text>N(6)-D-ribulosyl-L-lysyl-[protein] + ATP = N(6)-(3-O-phospho-D-ribulosyl)-L-lysyl-[protein] + ADP + H(+)</text>
        <dbReference type="Rhea" id="RHEA:48432"/>
        <dbReference type="Rhea" id="RHEA-COMP:12103"/>
        <dbReference type="Rhea" id="RHEA-COMP:12104"/>
        <dbReference type="ChEBI" id="CHEBI:15378"/>
        <dbReference type="ChEBI" id="CHEBI:30616"/>
        <dbReference type="ChEBI" id="CHEBI:90418"/>
        <dbReference type="ChEBI" id="CHEBI:90420"/>
        <dbReference type="ChEBI" id="CHEBI:456216"/>
        <dbReference type="EC" id="2.7.1.172"/>
    </reaction>
    <physiologicalReaction direction="left-to-right" evidence="2">
        <dbReference type="Rhea" id="RHEA:48433"/>
    </physiologicalReaction>
</comment>
<keyword evidence="4" id="KW-0418">Kinase</keyword>
<dbReference type="SUPFAM" id="SSF56112">
    <property type="entry name" value="Protein kinase-like (PK-like)"/>
    <property type="match status" value="1"/>
</dbReference>
<evidence type="ECO:0000313" key="5">
    <source>
        <dbReference type="Proteomes" id="UP001302676"/>
    </source>
</evidence>